<comment type="caution">
    <text evidence="1">The sequence shown here is derived from an EMBL/GenBank/DDBJ whole genome shotgun (WGS) entry which is preliminary data.</text>
</comment>
<proteinExistence type="predicted"/>
<evidence type="ECO:0000313" key="2">
    <source>
        <dbReference type="Proteomes" id="UP001631969"/>
    </source>
</evidence>
<dbReference type="Proteomes" id="UP001631969">
    <property type="component" value="Unassembled WGS sequence"/>
</dbReference>
<protein>
    <submittedName>
        <fullName evidence="1">ABC transporter substrate-binding protein</fullName>
    </submittedName>
</protein>
<reference evidence="1" key="1">
    <citation type="submission" date="2024-12" db="EMBL/GenBank/DDBJ databases">
        <authorList>
            <person name="Wu N."/>
        </authorList>
    </citation>
    <scope>NUCLEOTIDE SEQUENCE</scope>
    <source>
        <strain evidence="1">P15</strain>
    </source>
</reference>
<evidence type="ECO:0000313" key="1">
    <source>
        <dbReference type="EMBL" id="MFM9331280.1"/>
    </source>
</evidence>
<accession>A0ACC7P4E3</accession>
<keyword evidence="2" id="KW-1185">Reference proteome</keyword>
<dbReference type="EMBL" id="JBJURJ010000017">
    <property type="protein sequence ID" value="MFM9331280.1"/>
    <property type="molecule type" value="Genomic_DNA"/>
</dbReference>
<sequence length="348" mass="37486">MKKNRVRVLSIGFVAGMMLAGCAAQQDAQSGAQPEVTATGKISPAASAQPASLQAGGKFTLTDDLKRTVVLERRPERIVVLSPEMLELMYAIGGTAAGRAEAAGIVPPKGAENVPAVGQMRQVSLEQVLALKPDLVIGQPVFHKDMEQTLTASGIPVAFLKLGSLEEVHAKTELLGRITGKETEAQKALAGLDSRVEQVLKKRPAKTPTFVNLNVTPGVVSIQRNDMAGLEIAKKMNLVNVAEELPTDKPDASTLPYSLEKLIEKNPDYIFLIIHGSKEAGEKKIKTEMESNPAWSSLKAVQEKKVIVMPSELFLTNPGLKYDESMTYLGQFVYPEAYGQPQTAGKVQ</sequence>
<gene>
    <name evidence="1" type="ORF">ACI1P1_23580</name>
</gene>
<organism evidence="1 2">
    <name type="scientific">Paenibacillus mesotrionivorans</name>
    <dbReference type="NCBI Taxonomy" id="3160968"/>
    <lineage>
        <taxon>Bacteria</taxon>
        <taxon>Bacillati</taxon>
        <taxon>Bacillota</taxon>
        <taxon>Bacilli</taxon>
        <taxon>Bacillales</taxon>
        <taxon>Paenibacillaceae</taxon>
        <taxon>Paenibacillus</taxon>
    </lineage>
</organism>
<name>A0ACC7P4E3_9BACL</name>